<feature type="compositionally biased region" description="Gly residues" evidence="1">
    <location>
        <begin position="49"/>
        <end position="58"/>
    </location>
</feature>
<evidence type="ECO:0000313" key="3">
    <source>
        <dbReference type="EMBL" id="KHK90199.1"/>
    </source>
</evidence>
<sequence length="387" mass="40370">MKNVATATAPAALIAMSVGVAALVPVGASAQEHGGHESGSDHSHEDHGGQGQKGGKGRAPGEASAGGHRGMEDIFRDIGSADEDSDRPSWAGEKGGKNEHGGQPGSAGSTRGDLYGDLYVILRDDDGVPILNEDGFVQPIDAEGNPIPLDDEGAPIDLSLVQEVEMGRLNVGRAPTSVLIQRADEVVALLSTATAITTDAAGRLVVTNPDGTTKTIDAPLENLALYVALMTEGTIPGVTDLPGTDFDFLVDGELTPEDMAVATSLLAGASDKFETLSPDAVAYINAILDINDTTVGDVTYSDVDYSTYNYDRSDTYGDVTTTVLIKQDDGSWLPTEVNIYDAVFGNEDYSGTGTFTAFATAVDDARTVINYIHEYAVPADTPAEAEE</sequence>
<dbReference type="Proteomes" id="UP000031057">
    <property type="component" value="Unassembled WGS sequence"/>
</dbReference>
<reference evidence="3 4" key="1">
    <citation type="submission" date="2014-10" db="EMBL/GenBank/DDBJ databases">
        <title>Genome sequence of Novosphingobium malaysiense MUSC 273(T).</title>
        <authorList>
            <person name="Lee L.-H."/>
        </authorList>
    </citation>
    <scope>NUCLEOTIDE SEQUENCE [LARGE SCALE GENOMIC DNA]</scope>
    <source>
        <strain evidence="3 4">MUSC 273</strain>
    </source>
</reference>
<dbReference type="EMBL" id="JTDI01000005">
    <property type="protein sequence ID" value="KHK90199.1"/>
    <property type="molecule type" value="Genomic_DNA"/>
</dbReference>
<evidence type="ECO:0000313" key="4">
    <source>
        <dbReference type="Proteomes" id="UP000031057"/>
    </source>
</evidence>
<organism evidence="3 4">
    <name type="scientific">Novosphingobium malaysiense</name>
    <dbReference type="NCBI Taxonomy" id="1348853"/>
    <lineage>
        <taxon>Bacteria</taxon>
        <taxon>Pseudomonadati</taxon>
        <taxon>Pseudomonadota</taxon>
        <taxon>Alphaproteobacteria</taxon>
        <taxon>Sphingomonadales</taxon>
        <taxon>Sphingomonadaceae</taxon>
        <taxon>Novosphingobium</taxon>
    </lineage>
</organism>
<evidence type="ECO:0000256" key="1">
    <source>
        <dbReference type="SAM" id="MobiDB-lite"/>
    </source>
</evidence>
<keyword evidence="2" id="KW-0732">Signal</keyword>
<dbReference type="AlphaFoldDB" id="A0A0B1ZLJ3"/>
<evidence type="ECO:0000256" key="2">
    <source>
        <dbReference type="SAM" id="SignalP"/>
    </source>
</evidence>
<proteinExistence type="predicted"/>
<accession>A0A0B1ZLJ3</accession>
<feature type="chain" id="PRO_5002069034" evidence="2">
    <location>
        <begin position="31"/>
        <end position="387"/>
    </location>
</feature>
<gene>
    <name evidence="3" type="ORF">LK12_16205</name>
</gene>
<protein>
    <submittedName>
        <fullName evidence="3">Uncharacterized protein</fullName>
    </submittedName>
</protein>
<feature type="compositionally biased region" description="Basic and acidic residues" evidence="1">
    <location>
        <begin position="33"/>
        <end position="48"/>
    </location>
</feature>
<keyword evidence="4" id="KW-1185">Reference proteome</keyword>
<name>A0A0B1ZLJ3_9SPHN</name>
<feature type="region of interest" description="Disordered" evidence="1">
    <location>
        <begin position="30"/>
        <end position="110"/>
    </location>
</feature>
<feature type="signal peptide" evidence="2">
    <location>
        <begin position="1"/>
        <end position="30"/>
    </location>
</feature>
<comment type="caution">
    <text evidence="3">The sequence shown here is derived from an EMBL/GenBank/DDBJ whole genome shotgun (WGS) entry which is preliminary data.</text>
</comment>